<dbReference type="SUPFAM" id="SSF52540">
    <property type="entry name" value="P-loop containing nucleoside triphosphate hydrolases"/>
    <property type="match status" value="1"/>
</dbReference>
<evidence type="ECO:0000313" key="1">
    <source>
        <dbReference type="EMBL" id="CAH3031968.1"/>
    </source>
</evidence>
<organism evidence="1 2">
    <name type="scientific">Pocillopora meandrina</name>
    <dbReference type="NCBI Taxonomy" id="46732"/>
    <lineage>
        <taxon>Eukaryota</taxon>
        <taxon>Metazoa</taxon>
        <taxon>Cnidaria</taxon>
        <taxon>Anthozoa</taxon>
        <taxon>Hexacorallia</taxon>
        <taxon>Scleractinia</taxon>
        <taxon>Astrocoeniina</taxon>
        <taxon>Pocilloporidae</taxon>
        <taxon>Pocillopora</taxon>
    </lineage>
</organism>
<dbReference type="PANTHER" id="PTHR47642:SF5">
    <property type="entry name" value="ATP-DEPENDENT DNA HELICASE"/>
    <property type="match status" value="1"/>
</dbReference>
<name>A0AAU9VPE2_9CNID</name>
<dbReference type="Proteomes" id="UP001159428">
    <property type="component" value="Unassembled WGS sequence"/>
</dbReference>
<feature type="non-terminal residue" evidence="1">
    <location>
        <position position="242"/>
    </location>
</feature>
<comment type="caution">
    <text evidence="1">The sequence shown here is derived from an EMBL/GenBank/DDBJ whole genome shotgun (WGS) entry which is preliminary data.</text>
</comment>
<reference evidence="1 2" key="1">
    <citation type="submission" date="2022-05" db="EMBL/GenBank/DDBJ databases">
        <authorList>
            <consortium name="Genoscope - CEA"/>
            <person name="William W."/>
        </authorList>
    </citation>
    <scope>NUCLEOTIDE SEQUENCE [LARGE SCALE GENOMIC DNA]</scope>
</reference>
<dbReference type="AlphaFoldDB" id="A0AAU9VPE2"/>
<dbReference type="Gene3D" id="3.40.50.300">
    <property type="entry name" value="P-loop containing nucleotide triphosphate hydrolases"/>
    <property type="match status" value="1"/>
</dbReference>
<dbReference type="InterPro" id="IPR051055">
    <property type="entry name" value="PIF1_helicase"/>
</dbReference>
<proteinExistence type="predicted"/>
<sequence length="242" mass="27466">MDIQFVLDVYACAAYIVACDEARAGNSSIKQQVRDIGNQFLNSGLVFRKSHLTKALYQAALKYYNTRAGDDFHQIKVILLAPTGKAAYTIKGNTLHSTLAIPANQSLRNYKQLDSSRLNTLRSQFGGVKLIFVDEISMVGNEPVMDAYIFKDLKNVDYAVLSPSLWHKHFKMFELNEIMRQRDSKFFAELLNRLCEGKRTAADIAKLKERAIHEDINNPIDAPHLFIQNAKVDEFNQRAHNA</sequence>
<accession>A0AAU9VPE2</accession>
<dbReference type="EMBL" id="CALNXJ010000001">
    <property type="protein sequence ID" value="CAH3031968.1"/>
    <property type="molecule type" value="Genomic_DNA"/>
</dbReference>
<dbReference type="InterPro" id="IPR027417">
    <property type="entry name" value="P-loop_NTPase"/>
</dbReference>
<gene>
    <name evidence="1" type="ORF">PMEA_00000814</name>
</gene>
<dbReference type="PANTHER" id="PTHR47642">
    <property type="entry name" value="ATP-DEPENDENT DNA HELICASE"/>
    <property type="match status" value="1"/>
</dbReference>
<evidence type="ECO:0000313" key="2">
    <source>
        <dbReference type="Proteomes" id="UP001159428"/>
    </source>
</evidence>
<protein>
    <recommendedName>
        <fullName evidence="3">ATP-dependent DNA helicase</fullName>
    </recommendedName>
</protein>
<evidence type="ECO:0008006" key="3">
    <source>
        <dbReference type="Google" id="ProtNLM"/>
    </source>
</evidence>
<keyword evidence="2" id="KW-1185">Reference proteome</keyword>